<dbReference type="Pfam" id="PF07045">
    <property type="entry name" value="DUF1330"/>
    <property type="match status" value="1"/>
</dbReference>
<feature type="domain" description="DUF1330" evidence="1">
    <location>
        <begin position="80"/>
        <end position="159"/>
    </location>
</feature>
<dbReference type="OrthoDB" id="8909581at2"/>
<comment type="caution">
    <text evidence="2">The sequence shown here is derived from an EMBL/GenBank/DDBJ whole genome shotgun (WGS) entry which is preliminary data.</text>
</comment>
<evidence type="ECO:0000313" key="2">
    <source>
        <dbReference type="EMBL" id="TQV77683.1"/>
    </source>
</evidence>
<dbReference type="Gene3D" id="3.30.70.100">
    <property type="match status" value="1"/>
</dbReference>
<dbReference type="InterPro" id="IPR010753">
    <property type="entry name" value="DUF1330"/>
</dbReference>
<reference evidence="2 3" key="1">
    <citation type="submission" date="2019-06" db="EMBL/GenBank/DDBJ databases">
        <title>Whole genome sequence for Rhodospirillaceae sp. R148.</title>
        <authorList>
            <person name="Wang G."/>
        </authorList>
    </citation>
    <scope>NUCLEOTIDE SEQUENCE [LARGE SCALE GENOMIC DNA]</scope>
    <source>
        <strain evidence="2 3">R148</strain>
    </source>
</reference>
<accession>A0A545TKD3</accession>
<dbReference type="InterPro" id="IPR011008">
    <property type="entry name" value="Dimeric_a/b-barrel"/>
</dbReference>
<dbReference type="EMBL" id="VHSH01000007">
    <property type="protein sequence ID" value="TQV77683.1"/>
    <property type="molecule type" value="Genomic_DNA"/>
</dbReference>
<gene>
    <name evidence="2" type="ORF">FKG95_19145</name>
</gene>
<keyword evidence="3" id="KW-1185">Reference proteome</keyword>
<organism evidence="2 3">
    <name type="scientific">Denitrobaculum tricleocarpae</name>
    <dbReference type="NCBI Taxonomy" id="2591009"/>
    <lineage>
        <taxon>Bacteria</taxon>
        <taxon>Pseudomonadati</taxon>
        <taxon>Pseudomonadota</taxon>
        <taxon>Alphaproteobacteria</taxon>
        <taxon>Rhodospirillales</taxon>
        <taxon>Rhodospirillaceae</taxon>
        <taxon>Denitrobaculum</taxon>
    </lineage>
</organism>
<dbReference type="AlphaFoldDB" id="A0A545TKD3"/>
<name>A0A545TKD3_9PROT</name>
<dbReference type="Proteomes" id="UP000315252">
    <property type="component" value="Unassembled WGS sequence"/>
</dbReference>
<proteinExistence type="predicted"/>
<protein>
    <submittedName>
        <fullName evidence="2">DUF1330 domain-containing protein</fullName>
    </submittedName>
</protein>
<evidence type="ECO:0000313" key="3">
    <source>
        <dbReference type="Proteomes" id="UP000315252"/>
    </source>
</evidence>
<dbReference type="SUPFAM" id="SSF54909">
    <property type="entry name" value="Dimeric alpha+beta barrel"/>
    <property type="match status" value="1"/>
</dbReference>
<sequence length="162" mass="17665">MSNLTEFIVNANSKLEDRVARLIAWYGDGSDGASPTAEQWRKVAGRPSGSPVTLINFFKLRDQGLYQDEAIAPAAPESGRAAFDRYAAVSIPTMEKIGGRFLLVAPFEAGFVGPEEDWDLVAIGTFADKEVLLSLWEDADYHAAYPHRTAACARQKVVICNG</sequence>
<evidence type="ECO:0000259" key="1">
    <source>
        <dbReference type="Pfam" id="PF07045"/>
    </source>
</evidence>